<dbReference type="GO" id="GO:0016567">
    <property type="term" value="P:protein ubiquitination"/>
    <property type="evidence" value="ECO:0007669"/>
    <property type="project" value="UniProtKB-UniPathway"/>
</dbReference>
<dbReference type="InterPro" id="IPR001841">
    <property type="entry name" value="Znf_RING"/>
</dbReference>
<keyword evidence="6 11" id="KW-1133">Transmembrane helix</keyword>
<dbReference type="InterPro" id="IPR044602">
    <property type="entry name" value="ATL10/ATL72-79-like"/>
</dbReference>
<dbReference type="Gene3D" id="3.30.40.10">
    <property type="entry name" value="Zinc/RING finger domain, C3HC4 (zinc finger)"/>
    <property type="match status" value="1"/>
</dbReference>
<dbReference type="SMART" id="SM00184">
    <property type="entry name" value="RING"/>
    <property type="match status" value="1"/>
</dbReference>
<keyword evidence="4" id="KW-0479">Metal-binding</keyword>
<dbReference type="Gramene" id="ERN08202">
    <property type="protein sequence ID" value="ERN08202"/>
    <property type="gene ID" value="AMTR_s00018p00191870"/>
</dbReference>
<name>W1PE51_AMBTC</name>
<evidence type="ECO:0000256" key="1">
    <source>
        <dbReference type="ARBA" id="ARBA00004167"/>
    </source>
</evidence>
<gene>
    <name evidence="13" type="ORF">AMTR_s00018p00191870</name>
</gene>
<dbReference type="HOGENOM" id="CLU_013137_9_4_1"/>
<keyword evidence="2" id="KW-0808">Transferase</keyword>
<dbReference type="GO" id="GO:0008270">
    <property type="term" value="F:zinc ion binding"/>
    <property type="evidence" value="ECO:0007669"/>
    <property type="project" value="UniProtKB-KW"/>
</dbReference>
<keyword evidence="5" id="KW-0862">Zinc</keyword>
<keyword evidence="7 11" id="KW-0472">Membrane</keyword>
<evidence type="ECO:0000313" key="13">
    <source>
        <dbReference type="EMBL" id="ERN08202.1"/>
    </source>
</evidence>
<evidence type="ECO:0000256" key="5">
    <source>
        <dbReference type="ARBA" id="ARBA00022833"/>
    </source>
</evidence>
<evidence type="ECO:0000256" key="2">
    <source>
        <dbReference type="ARBA" id="ARBA00022679"/>
    </source>
</evidence>
<evidence type="ECO:0000256" key="3">
    <source>
        <dbReference type="ARBA" id="ARBA00022692"/>
    </source>
</evidence>
<dbReference type="KEGG" id="atr:18436444"/>
<dbReference type="AlphaFoldDB" id="W1PE51"/>
<evidence type="ECO:0000256" key="6">
    <source>
        <dbReference type="ARBA" id="ARBA00022989"/>
    </source>
</evidence>
<dbReference type="PANTHER" id="PTHR46905">
    <property type="entry name" value="RING-H2 FINGER PROTEIN ATL78"/>
    <property type="match status" value="1"/>
</dbReference>
<sequence>MSLRRTLLSSEDLSRLSPHDFHSSSPPPLQSKQEQQQPLSSGRWAPYSNAGELDVNLAMVLVFLVCALACALALNAALRCAVNLLARREPQSRGRAGVGSGEAAEKSPAVAAAPPALVYSAGMGLPGSVAECAICLTEFCDGERIRVLPNCGHGFHAGCVERWLAAHVSCPTCRRSCLPSATGEPQ</sequence>
<proteinExistence type="inferred from homology"/>
<evidence type="ECO:0000313" key="14">
    <source>
        <dbReference type="Proteomes" id="UP000017836"/>
    </source>
</evidence>
<dbReference type="Pfam" id="PF13639">
    <property type="entry name" value="zf-RING_2"/>
    <property type="match status" value="1"/>
</dbReference>
<dbReference type="UniPathway" id="UPA00143"/>
<keyword evidence="14" id="KW-1185">Reference proteome</keyword>
<accession>W1PE51</accession>
<dbReference type="GO" id="GO:0061630">
    <property type="term" value="F:ubiquitin protein ligase activity"/>
    <property type="evidence" value="ECO:0000318"/>
    <property type="project" value="GO_Central"/>
</dbReference>
<evidence type="ECO:0000256" key="7">
    <source>
        <dbReference type="ARBA" id="ARBA00023136"/>
    </source>
</evidence>
<dbReference type="OrthoDB" id="8062037at2759"/>
<dbReference type="PROSITE" id="PS50089">
    <property type="entry name" value="ZF_RING_2"/>
    <property type="match status" value="1"/>
</dbReference>
<evidence type="ECO:0000256" key="9">
    <source>
        <dbReference type="PROSITE-ProRule" id="PRU00175"/>
    </source>
</evidence>
<reference evidence="14" key="1">
    <citation type="journal article" date="2013" name="Science">
        <title>The Amborella genome and the evolution of flowering plants.</title>
        <authorList>
            <consortium name="Amborella Genome Project"/>
        </authorList>
    </citation>
    <scope>NUCLEOTIDE SEQUENCE [LARGE SCALE GENOMIC DNA]</scope>
</reference>
<dbReference type="SUPFAM" id="SSF57850">
    <property type="entry name" value="RING/U-box"/>
    <property type="match status" value="1"/>
</dbReference>
<dbReference type="PANTHER" id="PTHR46905:SF1">
    <property type="entry name" value="RING-TYPE E3 UBIQUITIN TRANSFERASE"/>
    <property type="match status" value="1"/>
</dbReference>
<evidence type="ECO:0000256" key="11">
    <source>
        <dbReference type="SAM" id="Phobius"/>
    </source>
</evidence>
<evidence type="ECO:0000256" key="10">
    <source>
        <dbReference type="SAM" id="MobiDB-lite"/>
    </source>
</evidence>
<dbReference type="eggNOG" id="KOG0800">
    <property type="taxonomic scope" value="Eukaryota"/>
</dbReference>
<dbReference type="Proteomes" id="UP000017836">
    <property type="component" value="Unassembled WGS sequence"/>
</dbReference>
<dbReference type="GO" id="GO:0016020">
    <property type="term" value="C:membrane"/>
    <property type="evidence" value="ECO:0007669"/>
    <property type="project" value="UniProtKB-SubCell"/>
</dbReference>
<feature type="transmembrane region" description="Helical" evidence="11">
    <location>
        <begin position="57"/>
        <end position="78"/>
    </location>
</feature>
<dbReference type="InterPro" id="IPR013083">
    <property type="entry name" value="Znf_RING/FYVE/PHD"/>
</dbReference>
<dbReference type="OMA" id="SPHDQHE"/>
<dbReference type="EMBL" id="KI393569">
    <property type="protein sequence ID" value="ERN08202.1"/>
    <property type="molecule type" value="Genomic_DNA"/>
</dbReference>
<keyword evidence="3 11" id="KW-0812">Transmembrane</keyword>
<evidence type="ECO:0000256" key="8">
    <source>
        <dbReference type="ARBA" id="ARBA00024209"/>
    </source>
</evidence>
<organism evidence="13 14">
    <name type="scientific">Amborella trichopoda</name>
    <dbReference type="NCBI Taxonomy" id="13333"/>
    <lineage>
        <taxon>Eukaryota</taxon>
        <taxon>Viridiplantae</taxon>
        <taxon>Streptophyta</taxon>
        <taxon>Embryophyta</taxon>
        <taxon>Tracheophyta</taxon>
        <taxon>Spermatophyta</taxon>
        <taxon>Magnoliopsida</taxon>
        <taxon>Amborellales</taxon>
        <taxon>Amborellaceae</taxon>
        <taxon>Amborella</taxon>
    </lineage>
</organism>
<feature type="compositionally biased region" description="Polar residues" evidence="10">
    <location>
        <begin position="30"/>
        <end position="40"/>
    </location>
</feature>
<keyword evidence="9" id="KW-0863">Zinc-finger</keyword>
<comment type="subcellular location">
    <subcellularLocation>
        <location evidence="1">Membrane</location>
        <topology evidence="1">Single-pass membrane protein</topology>
    </subcellularLocation>
</comment>
<protein>
    <recommendedName>
        <fullName evidence="12">RING-type domain-containing protein</fullName>
    </recommendedName>
</protein>
<comment type="similarity">
    <text evidence="8">Belongs to the RING-type zinc finger family. ATL subfamily.</text>
</comment>
<feature type="region of interest" description="Disordered" evidence="10">
    <location>
        <begin position="15"/>
        <end position="43"/>
    </location>
</feature>
<evidence type="ECO:0000259" key="12">
    <source>
        <dbReference type="PROSITE" id="PS50089"/>
    </source>
</evidence>
<evidence type="ECO:0000256" key="4">
    <source>
        <dbReference type="ARBA" id="ARBA00022723"/>
    </source>
</evidence>
<feature type="domain" description="RING-type" evidence="12">
    <location>
        <begin position="132"/>
        <end position="174"/>
    </location>
</feature>